<dbReference type="Proteomes" id="UP000587942">
    <property type="component" value="Unassembled WGS sequence"/>
</dbReference>
<gene>
    <name evidence="2" type="ORF">GWK17_20210</name>
</gene>
<name>A0A846TR64_9BACI</name>
<evidence type="ECO:0008006" key="4">
    <source>
        <dbReference type="Google" id="ProtNLM"/>
    </source>
</evidence>
<feature type="transmembrane region" description="Helical" evidence="1">
    <location>
        <begin position="7"/>
        <end position="28"/>
    </location>
</feature>
<proteinExistence type="predicted"/>
<evidence type="ECO:0000256" key="1">
    <source>
        <dbReference type="SAM" id="Phobius"/>
    </source>
</evidence>
<dbReference type="AlphaFoldDB" id="A0A846TR64"/>
<accession>A0A846TR64</accession>
<protein>
    <recommendedName>
        <fullName evidence="4">Menaquinol-cytochrome c reductase cytochrome b subunit</fullName>
    </recommendedName>
</protein>
<evidence type="ECO:0000313" key="2">
    <source>
        <dbReference type="EMBL" id="NKE07777.1"/>
    </source>
</evidence>
<comment type="caution">
    <text evidence="2">The sequence shown here is derived from an EMBL/GenBank/DDBJ whole genome shotgun (WGS) entry which is preliminary data.</text>
</comment>
<sequence length="88" mass="9975">MKLFFQAAIGSISIHVIYFVSILVIGYIKTVNYTPEIEGSWNRVDSLQNEVAFGMTSSPFFFLFTFIGMTFFCVMIIVLFRKVKGAQG</sequence>
<dbReference type="EMBL" id="JAAVUM010000020">
    <property type="protein sequence ID" value="NKE07777.1"/>
    <property type="molecule type" value="Genomic_DNA"/>
</dbReference>
<evidence type="ECO:0000313" key="3">
    <source>
        <dbReference type="Proteomes" id="UP000587942"/>
    </source>
</evidence>
<dbReference type="RefSeq" id="WP_167834145.1">
    <property type="nucleotide sequence ID" value="NZ_JAAVUM010000020.1"/>
</dbReference>
<keyword evidence="1" id="KW-1133">Transmembrane helix</keyword>
<keyword evidence="1" id="KW-0812">Transmembrane</keyword>
<feature type="transmembrane region" description="Helical" evidence="1">
    <location>
        <begin position="60"/>
        <end position="80"/>
    </location>
</feature>
<organism evidence="2 3">
    <name type="scientific">Mesobacillus selenatarsenatis</name>
    <dbReference type="NCBI Taxonomy" id="388741"/>
    <lineage>
        <taxon>Bacteria</taxon>
        <taxon>Bacillati</taxon>
        <taxon>Bacillota</taxon>
        <taxon>Bacilli</taxon>
        <taxon>Bacillales</taxon>
        <taxon>Bacillaceae</taxon>
        <taxon>Mesobacillus</taxon>
    </lineage>
</organism>
<reference evidence="2 3" key="1">
    <citation type="submission" date="2020-03" db="EMBL/GenBank/DDBJ databases">
        <authorList>
            <person name="Sun Q."/>
        </authorList>
    </citation>
    <scope>NUCLEOTIDE SEQUENCE [LARGE SCALE GENOMIC DNA]</scope>
    <source>
        <strain evidence="2 3">KACC 21451</strain>
    </source>
</reference>
<keyword evidence="1" id="KW-0472">Membrane</keyword>